<dbReference type="EMBL" id="NCKW01017231">
    <property type="protein sequence ID" value="POM59303.1"/>
    <property type="molecule type" value="Genomic_DNA"/>
</dbReference>
<sequence length="192" mass="22511">MHDRWNRIVKAWYAIQLAPYGGKYSIERMLALEEYTRKTFLFRVVLTALTPPALIIVVVLWQESIPLQSPMFRCCNDGDRSDLGVPSPILHLRQRFLLVVLIIRFLRIVVGSHFFRERFSRLQDLRQLNKVGMLIITKSTFARIFSTQRRHDTRTSRVDRRLFDALYLATFMPTLSLISVAGLLSFDFFNND</sequence>
<comment type="caution">
    <text evidence="2">The sequence shown here is derived from an EMBL/GenBank/DDBJ whole genome shotgun (WGS) entry which is preliminary data.</text>
</comment>
<evidence type="ECO:0000313" key="2">
    <source>
        <dbReference type="EMBL" id="POM59303.1"/>
    </source>
</evidence>
<keyword evidence="1" id="KW-1133">Transmembrane helix</keyword>
<dbReference type="Proteomes" id="UP000237271">
    <property type="component" value="Unassembled WGS sequence"/>
</dbReference>
<keyword evidence="1" id="KW-0472">Membrane</keyword>
<dbReference type="OrthoDB" id="129526at2759"/>
<evidence type="ECO:0000256" key="1">
    <source>
        <dbReference type="SAM" id="Phobius"/>
    </source>
</evidence>
<name>A0A2P4X187_9STRA</name>
<organism evidence="2 3">
    <name type="scientific">Phytophthora palmivora</name>
    <dbReference type="NCBI Taxonomy" id="4796"/>
    <lineage>
        <taxon>Eukaryota</taxon>
        <taxon>Sar</taxon>
        <taxon>Stramenopiles</taxon>
        <taxon>Oomycota</taxon>
        <taxon>Peronosporomycetes</taxon>
        <taxon>Peronosporales</taxon>
        <taxon>Peronosporaceae</taxon>
        <taxon>Phytophthora</taxon>
    </lineage>
</organism>
<dbReference type="AlphaFoldDB" id="A0A2P4X187"/>
<protein>
    <submittedName>
        <fullName evidence="2">Uncharacterized protein</fullName>
    </submittedName>
</protein>
<gene>
    <name evidence="2" type="ORF">PHPALM_31984</name>
</gene>
<feature type="transmembrane region" description="Helical" evidence="1">
    <location>
        <begin position="165"/>
        <end position="186"/>
    </location>
</feature>
<keyword evidence="3" id="KW-1185">Reference proteome</keyword>
<keyword evidence="1" id="KW-0812">Transmembrane</keyword>
<reference evidence="2 3" key="1">
    <citation type="journal article" date="2017" name="Genome Biol. Evol.">
        <title>Phytophthora megakarya and P. palmivora, closely related causal agents of cacao black pod rot, underwent increases in genome sizes and gene numbers by different mechanisms.</title>
        <authorList>
            <person name="Ali S.S."/>
            <person name="Shao J."/>
            <person name="Lary D.J."/>
            <person name="Kronmiller B."/>
            <person name="Shen D."/>
            <person name="Strem M.D."/>
            <person name="Amoako-Attah I."/>
            <person name="Akrofi A.Y."/>
            <person name="Begoude B.A."/>
            <person name="Ten Hoopen G.M."/>
            <person name="Coulibaly K."/>
            <person name="Kebe B.I."/>
            <person name="Melnick R.L."/>
            <person name="Guiltinan M.J."/>
            <person name="Tyler B.M."/>
            <person name="Meinhardt L.W."/>
            <person name="Bailey B.A."/>
        </authorList>
    </citation>
    <scope>NUCLEOTIDE SEQUENCE [LARGE SCALE GENOMIC DNA]</scope>
    <source>
        <strain evidence="3">sbr112.9</strain>
    </source>
</reference>
<feature type="transmembrane region" description="Helical" evidence="1">
    <location>
        <begin position="40"/>
        <end position="61"/>
    </location>
</feature>
<evidence type="ECO:0000313" key="3">
    <source>
        <dbReference type="Proteomes" id="UP000237271"/>
    </source>
</evidence>
<accession>A0A2P4X187</accession>
<feature type="transmembrane region" description="Helical" evidence="1">
    <location>
        <begin position="96"/>
        <end position="115"/>
    </location>
</feature>
<proteinExistence type="predicted"/>